<dbReference type="Proteomes" id="UP000008022">
    <property type="component" value="Unassembled WGS sequence"/>
</dbReference>
<reference evidence="3" key="2">
    <citation type="submission" date="2015-06" db="UniProtKB">
        <authorList>
            <consortium name="EnsemblPlants"/>
        </authorList>
    </citation>
    <scope>IDENTIFICATION</scope>
</reference>
<dbReference type="OMA" id="GNPMETA"/>
<sequence>MGYLWRVRLSSFLVGTATASAAGFFFIYKDHLLARAAIARQVEDIKETSEKHYESLNQRVSALESRNELGDTKADTPEAKTSYRITGLQRQETVTTREYQAEMLGPRSKIQDRMAGLFTRQAAEYAAARPVYPKDLFVKLASLTAHHRVAWDVGTGNGQAAIGVAEHYDSVVATDVSAEQLRRAVPHPKVRYLHTPDAGADDDDLVAALGGEGCVDLITVAEAAHWFDLPAFYGAARRLLRKPGGVIAVWGYNYRVSPVEDMMSRFLHTTLPYWDSRARYVIDGYRDLPFPFDGVGLGKEGEPAGFDMEHEMAFPGLVRMLRSWSAVATARQRGVDLLDERVVRRLEEEWGGASLVRKVTFKAFLLTGTVRADDPA</sequence>
<dbReference type="SUPFAM" id="SSF53335">
    <property type="entry name" value="S-adenosyl-L-methionine-dependent methyltransferases"/>
    <property type="match status" value="1"/>
</dbReference>
<name>A0A0E0MYP4_ORYRU</name>
<proteinExistence type="predicted"/>
<dbReference type="PANTHER" id="PTHR44575:SF2">
    <property type="entry name" value="OS01G0589200 PROTEIN"/>
    <property type="match status" value="1"/>
</dbReference>
<protein>
    <recommendedName>
        <fullName evidence="2">Methyltransferase domain-containing protein</fullName>
    </recommendedName>
</protein>
<feature type="domain" description="Methyltransferase" evidence="2">
    <location>
        <begin position="152"/>
        <end position="244"/>
    </location>
</feature>
<evidence type="ECO:0000259" key="2">
    <source>
        <dbReference type="Pfam" id="PF13649"/>
    </source>
</evidence>
<evidence type="ECO:0000313" key="3">
    <source>
        <dbReference type="EnsemblPlants" id="ORUFI01G23870.1"/>
    </source>
</evidence>
<keyword evidence="1" id="KW-0175">Coiled coil</keyword>
<feature type="coiled-coil region" evidence="1">
    <location>
        <begin position="39"/>
        <end position="66"/>
    </location>
</feature>
<reference evidence="4" key="1">
    <citation type="submission" date="2013-06" db="EMBL/GenBank/DDBJ databases">
        <authorList>
            <person name="Zhao Q."/>
        </authorList>
    </citation>
    <scope>NUCLEOTIDE SEQUENCE</scope>
    <source>
        <strain evidence="4">cv. W1943</strain>
    </source>
</reference>
<evidence type="ECO:0000313" key="4">
    <source>
        <dbReference type="Proteomes" id="UP000008022"/>
    </source>
</evidence>
<dbReference type="Gene3D" id="3.40.50.150">
    <property type="entry name" value="Vaccinia Virus protein VP39"/>
    <property type="match status" value="1"/>
</dbReference>
<dbReference type="AlphaFoldDB" id="A0A0E0MYP4"/>
<evidence type="ECO:0000256" key="1">
    <source>
        <dbReference type="SAM" id="Coils"/>
    </source>
</evidence>
<dbReference type="EnsemblPlants" id="ORUFI01G23870.1">
    <property type="protein sequence ID" value="ORUFI01G23870.1"/>
    <property type="gene ID" value="ORUFI01G23870"/>
</dbReference>
<dbReference type="InterPro" id="IPR029063">
    <property type="entry name" value="SAM-dependent_MTases_sf"/>
</dbReference>
<keyword evidence="4" id="KW-1185">Reference proteome</keyword>
<dbReference type="eggNOG" id="KOG3010">
    <property type="taxonomic scope" value="Eukaryota"/>
</dbReference>
<accession>A0A0E0MYP4</accession>
<dbReference type="Pfam" id="PF13649">
    <property type="entry name" value="Methyltransf_25"/>
    <property type="match status" value="1"/>
</dbReference>
<dbReference type="STRING" id="4529.A0A0E0MYP4"/>
<dbReference type="CDD" id="cd02440">
    <property type="entry name" value="AdoMet_MTases"/>
    <property type="match status" value="1"/>
</dbReference>
<dbReference type="Gramene" id="ORUFI01G23870.1">
    <property type="protein sequence ID" value="ORUFI01G23870.1"/>
    <property type="gene ID" value="ORUFI01G23870"/>
</dbReference>
<dbReference type="HOGENOM" id="CLU_049344_5_0_1"/>
<organism evidence="3 4">
    <name type="scientific">Oryza rufipogon</name>
    <name type="common">Brownbeard rice</name>
    <name type="synonym">Asian wild rice</name>
    <dbReference type="NCBI Taxonomy" id="4529"/>
    <lineage>
        <taxon>Eukaryota</taxon>
        <taxon>Viridiplantae</taxon>
        <taxon>Streptophyta</taxon>
        <taxon>Embryophyta</taxon>
        <taxon>Tracheophyta</taxon>
        <taxon>Spermatophyta</taxon>
        <taxon>Magnoliopsida</taxon>
        <taxon>Liliopsida</taxon>
        <taxon>Poales</taxon>
        <taxon>Poaceae</taxon>
        <taxon>BOP clade</taxon>
        <taxon>Oryzoideae</taxon>
        <taxon>Oryzeae</taxon>
        <taxon>Oryzinae</taxon>
        <taxon>Oryza</taxon>
    </lineage>
</organism>
<dbReference type="PANTHER" id="PTHR44575">
    <property type="entry name" value="OS01G0589200 PROTEIN"/>
    <property type="match status" value="1"/>
</dbReference>
<dbReference type="InterPro" id="IPR041698">
    <property type="entry name" value="Methyltransf_25"/>
</dbReference>